<keyword evidence="8" id="KW-1185">Reference proteome</keyword>
<comment type="subcellular location">
    <subcellularLocation>
        <location evidence="3">Nucleus</location>
    </subcellularLocation>
</comment>
<feature type="signal peptide" evidence="5">
    <location>
        <begin position="1"/>
        <end position="15"/>
    </location>
</feature>
<keyword evidence="3" id="KW-0804">Transcription</keyword>
<feature type="region of interest" description="Disordered" evidence="4">
    <location>
        <begin position="69"/>
        <end position="139"/>
    </location>
</feature>
<dbReference type="PANTHER" id="PTHR31602:SF8">
    <property type="entry name" value="GROWTH-REGULATING FACTOR 5"/>
    <property type="match status" value="1"/>
</dbReference>
<comment type="similarity">
    <text evidence="3">Belongs to the GRF family.</text>
</comment>
<evidence type="ECO:0000256" key="4">
    <source>
        <dbReference type="SAM" id="MobiDB-lite"/>
    </source>
</evidence>
<dbReference type="Proteomes" id="UP000604825">
    <property type="component" value="Unassembled WGS sequence"/>
</dbReference>
<keyword evidence="3" id="KW-0010">Activator</keyword>
<feature type="chain" id="PRO_5032330039" description="Growth-regulating factor" evidence="5">
    <location>
        <begin position="16"/>
        <end position="212"/>
    </location>
</feature>
<dbReference type="GO" id="GO:0032502">
    <property type="term" value="P:developmental process"/>
    <property type="evidence" value="ECO:0007669"/>
    <property type="project" value="InterPro"/>
</dbReference>
<comment type="caution">
    <text evidence="7">The sequence shown here is derived from an EMBL/GenBank/DDBJ whole genome shotgun (WGS) entry which is preliminary data.</text>
</comment>
<dbReference type="GO" id="GO:0006351">
    <property type="term" value="P:DNA-templated transcription"/>
    <property type="evidence" value="ECO:0007669"/>
    <property type="project" value="UniProtKB-UniRule"/>
</dbReference>
<evidence type="ECO:0000259" key="6">
    <source>
        <dbReference type="PROSITE" id="PS51667"/>
    </source>
</evidence>
<accession>A0A811MUV3</accession>
<keyword evidence="5" id="KW-0732">Signal</keyword>
<dbReference type="OrthoDB" id="1194180at2759"/>
<feature type="region of interest" description="Disordered" evidence="4">
    <location>
        <begin position="168"/>
        <end position="212"/>
    </location>
</feature>
<comment type="domain">
    <text evidence="3">The QLQ domain and WRC domain may be involved in protein-protein interaction and DNA-binding, respectively.</text>
</comment>
<dbReference type="InterPro" id="IPR014977">
    <property type="entry name" value="WRC_dom"/>
</dbReference>
<evidence type="ECO:0000256" key="1">
    <source>
        <dbReference type="ARBA" id="ARBA00023242"/>
    </source>
</evidence>
<protein>
    <recommendedName>
        <fullName evidence="3">Growth-regulating factor</fullName>
    </recommendedName>
</protein>
<dbReference type="PROSITE" id="PS51667">
    <property type="entry name" value="WRC"/>
    <property type="match status" value="1"/>
</dbReference>
<keyword evidence="1 3" id="KW-0539">Nucleus</keyword>
<sequence>MPALIACLCVPVARAARLPIGCWARGLFAIRAGRPGGEMLQPAGGDLSFLLAFCSPLAFLPFLAQEKPREENDKEAAEEEKRTILAAGVRDGGEDDDRVRPTAAAAAASGNRKRSSSSATDDVPKPEPQEQDAAAVRCSRNDGKRWRCKKAAVPGYLFCDRHIAWSTRKRKARASKPKKSHGSGVLEPTSIPNKFAEDHGETQRNAGFFSGF</sequence>
<dbReference type="GO" id="GO:0005634">
    <property type="term" value="C:nucleus"/>
    <property type="evidence" value="ECO:0007669"/>
    <property type="project" value="UniProtKB-SubCell"/>
</dbReference>
<dbReference type="PANTHER" id="PTHR31602">
    <property type="entry name" value="GROWTH-REGULATING FACTOR 5"/>
    <property type="match status" value="1"/>
</dbReference>
<keyword evidence="3" id="KW-0805">Transcription regulation</keyword>
<name>A0A811MUV3_9POAL</name>
<feature type="compositionally biased region" description="Basic and acidic residues" evidence="4">
    <location>
        <begin position="69"/>
        <end position="83"/>
    </location>
</feature>
<dbReference type="EMBL" id="CAJGYO010000002">
    <property type="protein sequence ID" value="CAD6212778.1"/>
    <property type="molecule type" value="Genomic_DNA"/>
</dbReference>
<dbReference type="InterPro" id="IPR031137">
    <property type="entry name" value="GRF"/>
</dbReference>
<evidence type="ECO:0000256" key="3">
    <source>
        <dbReference type="RuleBase" id="RU367127"/>
    </source>
</evidence>
<comment type="function">
    <text evidence="3">Transcription activator.</text>
</comment>
<feature type="compositionally biased region" description="Basic residues" evidence="4">
    <location>
        <begin position="168"/>
        <end position="181"/>
    </location>
</feature>
<evidence type="ECO:0000256" key="2">
    <source>
        <dbReference type="PROSITE-ProRule" id="PRU01002"/>
    </source>
</evidence>
<evidence type="ECO:0000256" key="5">
    <source>
        <dbReference type="SAM" id="SignalP"/>
    </source>
</evidence>
<comment type="caution">
    <text evidence="2">Lacks conserved residue(s) required for the propagation of feature annotation.</text>
</comment>
<evidence type="ECO:0000313" key="7">
    <source>
        <dbReference type="EMBL" id="CAD6212778.1"/>
    </source>
</evidence>
<dbReference type="AlphaFoldDB" id="A0A811MUV3"/>
<dbReference type="GO" id="GO:0005524">
    <property type="term" value="F:ATP binding"/>
    <property type="evidence" value="ECO:0007669"/>
    <property type="project" value="UniProtKB-UniRule"/>
</dbReference>
<dbReference type="Pfam" id="PF08879">
    <property type="entry name" value="WRC"/>
    <property type="match status" value="1"/>
</dbReference>
<evidence type="ECO:0000313" key="8">
    <source>
        <dbReference type="Proteomes" id="UP000604825"/>
    </source>
</evidence>
<organism evidence="7 8">
    <name type="scientific">Miscanthus lutarioriparius</name>
    <dbReference type="NCBI Taxonomy" id="422564"/>
    <lineage>
        <taxon>Eukaryota</taxon>
        <taxon>Viridiplantae</taxon>
        <taxon>Streptophyta</taxon>
        <taxon>Embryophyta</taxon>
        <taxon>Tracheophyta</taxon>
        <taxon>Spermatophyta</taxon>
        <taxon>Magnoliopsida</taxon>
        <taxon>Liliopsida</taxon>
        <taxon>Poales</taxon>
        <taxon>Poaceae</taxon>
        <taxon>PACMAD clade</taxon>
        <taxon>Panicoideae</taxon>
        <taxon>Andropogonodae</taxon>
        <taxon>Andropogoneae</taxon>
        <taxon>Saccharinae</taxon>
        <taxon>Miscanthus</taxon>
    </lineage>
</organism>
<feature type="domain" description="WRC" evidence="6">
    <location>
        <begin position="132"/>
        <end position="177"/>
    </location>
</feature>
<gene>
    <name evidence="7" type="ORF">NCGR_LOCUS8525</name>
</gene>
<reference evidence="7" key="1">
    <citation type="submission" date="2020-10" db="EMBL/GenBank/DDBJ databases">
        <authorList>
            <person name="Han B."/>
            <person name="Lu T."/>
            <person name="Zhao Q."/>
            <person name="Huang X."/>
            <person name="Zhao Y."/>
        </authorList>
    </citation>
    <scope>NUCLEOTIDE SEQUENCE</scope>
</reference>
<proteinExistence type="inferred from homology"/>